<evidence type="ECO:0000313" key="3">
    <source>
        <dbReference type="EMBL" id="BDR57296.1"/>
    </source>
</evidence>
<feature type="domain" description="WxL" evidence="2">
    <location>
        <begin position="88"/>
        <end position="348"/>
    </location>
</feature>
<accession>A0AAU9D498</accession>
<evidence type="ECO:0000313" key="4">
    <source>
        <dbReference type="Proteomes" id="UP001321804"/>
    </source>
</evidence>
<feature type="chain" id="PRO_5043919516" description="WxL domain-containing protein" evidence="1">
    <location>
        <begin position="32"/>
        <end position="349"/>
    </location>
</feature>
<sequence length="349" mass="34839">MSMKINKSSLLASVAMLGVAGTMVAPVTVFAAGAGGDTNAPSTNPAVNPTVKWGSGGANGSIGTGANGSSAQTSGTSLAGISWHTDANSAILSLLRVPNFDFGSWKFTGGAKGAGSTNTHWYPVDATTTGPAYSSGGIAGNATYATLAADGSAPALATTGKNTVDGYNVSNSNRVLVVDDERMGTDGWKVQLSVGSFDKDGAGDGTISGSASPTGGESHLKGAAIAIVPSQVTYKKDVSNALPDVVAPVGAGTTATAPIIAYSADTRGTTPVVSDPHSTGYNYGAATTIFYANQNSATSGLNQTGSTKNGLGAWIMDFTKKESALFTSPVEGLGTYTASLKWTLTSAPQ</sequence>
<evidence type="ECO:0000256" key="1">
    <source>
        <dbReference type="SAM" id="SignalP"/>
    </source>
</evidence>
<evidence type="ECO:0000259" key="2">
    <source>
        <dbReference type="Pfam" id="PF13731"/>
    </source>
</evidence>
<reference evidence="3 4" key="1">
    <citation type="journal article" date="2023" name="Microbiol. Spectr.">
        <title>Symbiosis of Carpenter Bees with Uncharacterized Lactic Acid Bacteria Showing NAD Auxotrophy.</title>
        <authorList>
            <person name="Kawasaki S."/>
            <person name="Ozawa K."/>
            <person name="Mori T."/>
            <person name="Yamamoto A."/>
            <person name="Ito M."/>
            <person name="Ohkuma M."/>
            <person name="Sakamoto M."/>
            <person name="Matsutani M."/>
        </authorList>
    </citation>
    <scope>NUCLEOTIDE SEQUENCE [LARGE SCALE GENOMIC DNA]</scope>
    <source>
        <strain evidence="3 4">KimC2</strain>
    </source>
</reference>
<dbReference type="RefSeq" id="WP_317696276.1">
    <property type="nucleotide sequence ID" value="NZ_AP026801.1"/>
</dbReference>
<keyword evidence="1" id="KW-0732">Signal</keyword>
<gene>
    <name evidence="3" type="ORF">KIMC2_18580</name>
</gene>
<organism evidence="3 4">
    <name type="scientific">Xylocopilactobacillus apis</name>
    <dbReference type="NCBI Taxonomy" id="2932183"/>
    <lineage>
        <taxon>Bacteria</taxon>
        <taxon>Bacillati</taxon>
        <taxon>Bacillota</taxon>
        <taxon>Bacilli</taxon>
        <taxon>Lactobacillales</taxon>
        <taxon>Lactobacillaceae</taxon>
        <taxon>Xylocopilactobacillus</taxon>
    </lineage>
</organism>
<proteinExistence type="predicted"/>
<name>A0AAU9D498_9LACO</name>
<keyword evidence="4" id="KW-1185">Reference proteome</keyword>
<dbReference type="EMBL" id="AP026801">
    <property type="protein sequence ID" value="BDR57296.1"/>
    <property type="molecule type" value="Genomic_DNA"/>
</dbReference>
<dbReference type="KEGG" id="xak:KIMC2_18580"/>
<dbReference type="AlphaFoldDB" id="A0AAU9D498"/>
<dbReference type="InterPro" id="IPR027994">
    <property type="entry name" value="WxL_dom"/>
</dbReference>
<dbReference type="Pfam" id="PF13731">
    <property type="entry name" value="WxL"/>
    <property type="match status" value="1"/>
</dbReference>
<protein>
    <recommendedName>
        <fullName evidence="2">WxL domain-containing protein</fullName>
    </recommendedName>
</protein>
<feature type="signal peptide" evidence="1">
    <location>
        <begin position="1"/>
        <end position="31"/>
    </location>
</feature>
<dbReference type="Proteomes" id="UP001321804">
    <property type="component" value="Chromosome"/>
</dbReference>